<sequence>MENLEIIQHERDQFSLDCRIMTAECDRAIADRDQAYTDRDAARTTQEIADRELVTLREQNPSLQQAHRELHADYTEAEQHLHHAENSTAQLSTWISDRRVAQAAKRTRSASVSPAVPPSACKRPARSQSVPVNRGLPAGGATGSGQPTASATPATSSGGGDPDSRAAGSLALLAAQASGQTGEQRTDTDRAHGQTDPQGSGQPSGGPPIEEEEESDDDPNRLFELPSGCEESPDNSSGTSPDAVSEHSSGEGGSEDDDVMRAARQRSISSARRESGQVPQVRSSTPGGSRGHSGQDLRRDLIPPLPGHTTVLRRRHRRRAAPRPPGSDHPCSRLAISSRATIGYVTSLQPTSSPGTRG</sequence>
<feature type="compositionally biased region" description="Low complexity" evidence="1">
    <location>
        <begin position="166"/>
        <end position="180"/>
    </location>
</feature>
<dbReference type="Proteomes" id="UP001259832">
    <property type="component" value="Unassembled WGS sequence"/>
</dbReference>
<dbReference type="EMBL" id="JASMQC010000033">
    <property type="protein sequence ID" value="KAK1931500.1"/>
    <property type="molecule type" value="Genomic_DNA"/>
</dbReference>
<feature type="compositionally biased region" description="Basic and acidic residues" evidence="1">
    <location>
        <begin position="184"/>
        <end position="193"/>
    </location>
</feature>
<protein>
    <submittedName>
        <fullName evidence="2">Uncharacterized protein</fullName>
    </submittedName>
</protein>
<proteinExistence type="predicted"/>
<feature type="compositionally biased region" description="Low complexity" evidence="1">
    <location>
        <begin position="109"/>
        <end position="120"/>
    </location>
</feature>
<reference evidence="2" key="1">
    <citation type="submission" date="2023-08" db="EMBL/GenBank/DDBJ databases">
        <title>Reference Genome Resource for the Citrus Pathogen Phytophthora citrophthora.</title>
        <authorList>
            <person name="Moller H."/>
            <person name="Coetzee B."/>
            <person name="Rose L.J."/>
            <person name="Van Niekerk J.M."/>
        </authorList>
    </citation>
    <scope>NUCLEOTIDE SEQUENCE</scope>
    <source>
        <strain evidence="2">STE-U-9442</strain>
    </source>
</reference>
<evidence type="ECO:0000256" key="1">
    <source>
        <dbReference type="SAM" id="MobiDB-lite"/>
    </source>
</evidence>
<name>A0AAD9G4G8_9STRA</name>
<organism evidence="2 3">
    <name type="scientific">Phytophthora citrophthora</name>
    <dbReference type="NCBI Taxonomy" id="4793"/>
    <lineage>
        <taxon>Eukaryota</taxon>
        <taxon>Sar</taxon>
        <taxon>Stramenopiles</taxon>
        <taxon>Oomycota</taxon>
        <taxon>Peronosporomycetes</taxon>
        <taxon>Peronosporales</taxon>
        <taxon>Peronosporaceae</taxon>
        <taxon>Phytophthora</taxon>
    </lineage>
</organism>
<gene>
    <name evidence="2" type="ORF">P3T76_012829</name>
</gene>
<feature type="region of interest" description="Disordered" evidence="1">
    <location>
        <begin position="105"/>
        <end position="335"/>
    </location>
</feature>
<dbReference type="AlphaFoldDB" id="A0AAD9G4G8"/>
<comment type="caution">
    <text evidence="2">The sequence shown here is derived from an EMBL/GenBank/DDBJ whole genome shotgun (WGS) entry which is preliminary data.</text>
</comment>
<evidence type="ECO:0000313" key="2">
    <source>
        <dbReference type="EMBL" id="KAK1931500.1"/>
    </source>
</evidence>
<feature type="compositionally biased region" description="Polar residues" evidence="1">
    <location>
        <begin position="277"/>
        <end position="287"/>
    </location>
</feature>
<keyword evidence="3" id="KW-1185">Reference proteome</keyword>
<feature type="compositionally biased region" description="Basic residues" evidence="1">
    <location>
        <begin position="311"/>
        <end position="321"/>
    </location>
</feature>
<evidence type="ECO:0000313" key="3">
    <source>
        <dbReference type="Proteomes" id="UP001259832"/>
    </source>
</evidence>
<accession>A0AAD9G4G8</accession>
<feature type="compositionally biased region" description="Polar residues" evidence="1">
    <location>
        <begin position="144"/>
        <end position="156"/>
    </location>
</feature>